<evidence type="ECO:0000259" key="1">
    <source>
        <dbReference type="Pfam" id="PF02543"/>
    </source>
</evidence>
<comment type="caution">
    <text evidence="2">The sequence shown here is derived from an EMBL/GenBank/DDBJ whole genome shotgun (WGS) entry which is preliminary data.</text>
</comment>
<sequence length="86" mass="9876">MIILGVTHPVVWNNGACILVDGKLIAMVEEERLNRLKHAVDIPAERAIEFCLNRAGITLDDVDYFAIGWESMKGHKIREQHIWEYC</sequence>
<dbReference type="PANTHER" id="PTHR34847">
    <property type="entry name" value="NODULATION PROTEIN U"/>
    <property type="match status" value="1"/>
</dbReference>
<proteinExistence type="predicted"/>
<dbReference type="EMBL" id="JAANXD010000042">
    <property type="protein sequence ID" value="MBS1257935.1"/>
    <property type="molecule type" value="Genomic_DNA"/>
</dbReference>
<evidence type="ECO:0000313" key="2">
    <source>
        <dbReference type="EMBL" id="MBS1257935.1"/>
    </source>
</evidence>
<gene>
    <name evidence="2" type="ORF">MAG551_00988</name>
</gene>
<accession>A0A941W4P0</accession>
<dbReference type="InterPro" id="IPR003696">
    <property type="entry name" value="Carbtransf_dom"/>
</dbReference>
<feature type="domain" description="Carbamoyltransferase" evidence="1">
    <location>
        <begin position="3"/>
        <end position="82"/>
    </location>
</feature>
<organism evidence="2 3">
    <name type="scientific">Candidatus Scalindua arabica</name>
    <dbReference type="NCBI Taxonomy" id="1127984"/>
    <lineage>
        <taxon>Bacteria</taxon>
        <taxon>Pseudomonadati</taxon>
        <taxon>Planctomycetota</taxon>
        <taxon>Candidatus Brocadiia</taxon>
        <taxon>Candidatus Brocadiales</taxon>
        <taxon>Candidatus Scalinduaceae</taxon>
        <taxon>Candidatus Scalindua</taxon>
    </lineage>
</organism>
<protein>
    <recommendedName>
        <fullName evidence="1">Carbamoyltransferase domain-containing protein</fullName>
    </recommendedName>
</protein>
<name>A0A941W4P0_9BACT</name>
<dbReference type="Gene3D" id="3.30.420.40">
    <property type="match status" value="1"/>
</dbReference>
<dbReference type="Proteomes" id="UP000722750">
    <property type="component" value="Unassembled WGS sequence"/>
</dbReference>
<reference evidence="2" key="1">
    <citation type="journal article" date="2021" name="ISME J.">
        <title>Fine-scale metabolic discontinuity in a stratified prokaryote microbiome of a Red Sea deep halocline.</title>
        <authorList>
            <person name="Michoud G."/>
            <person name="Ngugi D.K."/>
            <person name="Barozzi A."/>
            <person name="Merlino G."/>
            <person name="Calleja M.L."/>
            <person name="Delgado-Huertas A."/>
            <person name="Moran X.A.G."/>
            <person name="Daffonchio D."/>
        </authorList>
    </citation>
    <scope>NUCLEOTIDE SEQUENCE</scope>
    <source>
        <strain evidence="2">SuakinDeep_MAG55_1</strain>
    </source>
</reference>
<dbReference type="PANTHER" id="PTHR34847:SF1">
    <property type="entry name" value="NODULATION PROTEIN U"/>
    <property type="match status" value="1"/>
</dbReference>
<dbReference type="GO" id="GO:0003824">
    <property type="term" value="F:catalytic activity"/>
    <property type="evidence" value="ECO:0007669"/>
    <property type="project" value="InterPro"/>
</dbReference>
<dbReference type="InterPro" id="IPR051338">
    <property type="entry name" value="NodU/CmcH_Carbamoyltrnsfr"/>
</dbReference>
<dbReference type="AlphaFoldDB" id="A0A941W4P0"/>
<evidence type="ECO:0000313" key="3">
    <source>
        <dbReference type="Proteomes" id="UP000722750"/>
    </source>
</evidence>
<dbReference type="Pfam" id="PF02543">
    <property type="entry name" value="Carbam_trans_N"/>
    <property type="match status" value="1"/>
</dbReference>